<dbReference type="AlphaFoldDB" id="A0A193FV14"/>
<reference evidence="1 2" key="1">
    <citation type="submission" date="2016-06" db="EMBL/GenBank/DDBJ databases">
        <title>Complete genome sequences of Bordetella bronchialis and Bordetella flabilis.</title>
        <authorList>
            <person name="LiPuma J.J."/>
            <person name="Spilker T."/>
        </authorList>
    </citation>
    <scope>NUCLEOTIDE SEQUENCE [LARGE SCALE GENOMIC DNA]</scope>
    <source>
        <strain evidence="1 2">AU17976</strain>
    </source>
</reference>
<dbReference type="RefSeq" id="WP_066668453.1">
    <property type="nucleotide sequence ID" value="NZ_CP016171.1"/>
</dbReference>
<organism evidence="1 2">
    <name type="scientific">Bordetella bronchialis</name>
    <dbReference type="NCBI Taxonomy" id="463025"/>
    <lineage>
        <taxon>Bacteria</taxon>
        <taxon>Pseudomonadati</taxon>
        <taxon>Pseudomonadota</taxon>
        <taxon>Betaproteobacteria</taxon>
        <taxon>Burkholderiales</taxon>
        <taxon>Alcaligenaceae</taxon>
        <taxon>Bordetella</taxon>
    </lineage>
</organism>
<proteinExistence type="predicted"/>
<dbReference type="EMBL" id="CP016171">
    <property type="protein sequence ID" value="ANN70884.1"/>
    <property type="molecule type" value="Genomic_DNA"/>
</dbReference>
<evidence type="ECO:0000313" key="1">
    <source>
        <dbReference type="EMBL" id="ANN70884.1"/>
    </source>
</evidence>
<accession>A0A193FV14</accession>
<evidence type="ECO:0000313" key="2">
    <source>
        <dbReference type="Proteomes" id="UP000092213"/>
    </source>
</evidence>
<dbReference type="STRING" id="463025.BAU08_05650"/>
<sequence>MSVNGTRIAASEAKPILYQHSDGRYGLSLTGQPATFTTGDPEWYRVPLDIVEPAASESAPTIRNPLMVANEAGAVPGAREVAMAAAITRALQSLAGDYPSMAADLRGALAAAKPEGGSRE</sequence>
<gene>
    <name evidence="1" type="ORF">BAU08_05650</name>
</gene>
<dbReference type="Proteomes" id="UP000092213">
    <property type="component" value="Chromosome"/>
</dbReference>
<protein>
    <submittedName>
        <fullName evidence="1">Uncharacterized protein</fullName>
    </submittedName>
</protein>
<name>A0A193FV14_9BORD</name>